<dbReference type="Pfam" id="PF00534">
    <property type="entry name" value="Glycos_transf_1"/>
    <property type="match status" value="1"/>
</dbReference>
<reference evidence="2" key="1">
    <citation type="submission" date="2022-08" db="EMBL/GenBank/DDBJ databases">
        <title>Draft genome sequence of Lysinibacillus sp. strain KH24.</title>
        <authorList>
            <person name="Kanbe H."/>
            <person name="Itoh H."/>
        </authorList>
    </citation>
    <scope>NUCLEOTIDE SEQUENCE</scope>
    <source>
        <strain evidence="2">KH24</strain>
    </source>
</reference>
<evidence type="ECO:0000313" key="2">
    <source>
        <dbReference type="EMBL" id="GLC87887.1"/>
    </source>
</evidence>
<dbReference type="RefSeq" id="WP_264987602.1">
    <property type="nucleotide sequence ID" value="NZ_BRZA01000001.1"/>
</dbReference>
<dbReference type="InterPro" id="IPR001296">
    <property type="entry name" value="Glyco_trans_1"/>
</dbReference>
<comment type="caution">
    <text evidence="2">The sequence shown here is derived from an EMBL/GenBank/DDBJ whole genome shotgun (WGS) entry which is preliminary data.</text>
</comment>
<keyword evidence="3" id="KW-1185">Reference proteome</keyword>
<evidence type="ECO:0000313" key="3">
    <source>
        <dbReference type="Proteomes" id="UP001065593"/>
    </source>
</evidence>
<organism evidence="2 3">
    <name type="scientific">Lysinibacillus piscis</name>
    <dbReference type="NCBI Taxonomy" id="2518931"/>
    <lineage>
        <taxon>Bacteria</taxon>
        <taxon>Bacillati</taxon>
        <taxon>Bacillota</taxon>
        <taxon>Bacilli</taxon>
        <taxon>Bacillales</taxon>
        <taxon>Bacillaceae</taxon>
        <taxon>Lysinibacillus</taxon>
    </lineage>
</organism>
<dbReference type="Gene3D" id="3.40.50.2000">
    <property type="entry name" value="Glycogen Phosphorylase B"/>
    <property type="match status" value="1"/>
</dbReference>
<sequence>MKIIKKFSKLLKNEPLIIKRKLIHKLPKKIKGIILKFPKSAQIKDEILLTLDGHERKIFIFPSPSCPWGYMFQRPQQLARALAKEGHLVFYLVDTSFPYEPDWNVRSIFKIEPNLYLYNDNVDGKYLMDALLNHQLYVWQYWPHQLKTITNWESIHEGIYKIYDCIDFIETFDAYDTILNDFEISIQNSDCLLATAKTIENSLKCFEKEILYIPNAVAIEDFQEYKSLDWPNLEDIKNQKKKIIGYYGAIAEWFDFETIEYLATVNSEWIIVLVGEVYPAVEDRVKKMECLDNVKLLERISYDRIPYLLSSFDVAILPFILNNITLNTSPVKVFEYLAGGKNVVSSPLPEVLDIEGIFIGRTKEEFEEQIRKALELKSDEHIKTLKEIAEQHTWQKRVKKILEYI</sequence>
<protein>
    <submittedName>
        <fullName evidence="2">Glycosyl transferase family 1</fullName>
    </submittedName>
</protein>
<dbReference type="EMBL" id="BRZA01000001">
    <property type="protein sequence ID" value="GLC87887.1"/>
    <property type="molecule type" value="Genomic_DNA"/>
</dbReference>
<evidence type="ECO:0000259" key="1">
    <source>
        <dbReference type="Pfam" id="PF00534"/>
    </source>
</evidence>
<dbReference type="SUPFAM" id="SSF53756">
    <property type="entry name" value="UDP-Glycosyltransferase/glycogen phosphorylase"/>
    <property type="match status" value="1"/>
</dbReference>
<gene>
    <name evidence="2" type="ORF">LYSBPC_10140</name>
</gene>
<feature type="domain" description="Glycosyl transferase family 1" evidence="1">
    <location>
        <begin position="237"/>
        <end position="388"/>
    </location>
</feature>
<accession>A0ABQ5NHT7</accession>
<dbReference type="Proteomes" id="UP001065593">
    <property type="component" value="Unassembled WGS sequence"/>
</dbReference>
<name>A0ABQ5NHT7_9BACI</name>
<proteinExistence type="predicted"/>
<dbReference type="GO" id="GO:0016740">
    <property type="term" value="F:transferase activity"/>
    <property type="evidence" value="ECO:0007669"/>
    <property type="project" value="UniProtKB-KW"/>
</dbReference>
<keyword evidence="2" id="KW-0808">Transferase</keyword>